<dbReference type="Proteomes" id="UP000078284">
    <property type="component" value="Chromosome 2"/>
</dbReference>
<dbReference type="GO" id="GO:0005743">
    <property type="term" value="C:mitochondrial inner membrane"/>
    <property type="evidence" value="ECO:0007669"/>
    <property type="project" value="UniProtKB-SubCell"/>
</dbReference>
<feature type="repeat" description="Solcar" evidence="10">
    <location>
        <begin position="12"/>
        <end position="101"/>
    </location>
</feature>
<dbReference type="SUPFAM" id="SSF103506">
    <property type="entry name" value="Mitochondrial carrier"/>
    <property type="match status" value="1"/>
</dbReference>
<keyword evidence="6" id="KW-0999">Mitochondrion inner membrane</keyword>
<keyword evidence="5" id="KW-0677">Repeat</keyword>
<evidence type="ECO:0000256" key="2">
    <source>
        <dbReference type="ARBA" id="ARBA00006375"/>
    </source>
</evidence>
<dbReference type="AlphaFoldDB" id="A0A178VWF5"/>
<keyword evidence="4 10" id="KW-0812">Transmembrane</keyword>
<proteinExistence type="inferred from homology"/>
<evidence type="ECO:0000256" key="5">
    <source>
        <dbReference type="ARBA" id="ARBA00022737"/>
    </source>
</evidence>
<name>A0A178VWF5_ARATH</name>
<evidence type="ECO:0000256" key="3">
    <source>
        <dbReference type="ARBA" id="ARBA00022448"/>
    </source>
</evidence>
<evidence type="ECO:0000256" key="7">
    <source>
        <dbReference type="ARBA" id="ARBA00022989"/>
    </source>
</evidence>
<comment type="subcellular location">
    <subcellularLocation>
        <location evidence="1">Mitochondrion inner membrane</location>
        <topology evidence="1">Multi-pass membrane protein</topology>
    </subcellularLocation>
</comment>
<dbReference type="PANTHER" id="PTHR45624:SF15">
    <property type="entry name" value="MITOCHONDRIAL ARGININE TRANSPORTER BAC1"/>
    <property type="match status" value="1"/>
</dbReference>
<keyword evidence="8" id="KW-0496">Mitochondrion</keyword>
<dbReference type="ExpressionAtlas" id="A0A178VWF5">
    <property type="expression patterns" value="baseline and differential"/>
</dbReference>
<dbReference type="Pfam" id="PF00153">
    <property type="entry name" value="Mito_carr"/>
    <property type="match status" value="1"/>
</dbReference>
<dbReference type="InterPro" id="IPR018108">
    <property type="entry name" value="MCP_transmembrane"/>
</dbReference>
<evidence type="ECO:0000256" key="6">
    <source>
        <dbReference type="ARBA" id="ARBA00022792"/>
    </source>
</evidence>
<dbReference type="PANTHER" id="PTHR45624">
    <property type="entry name" value="MITOCHONDRIAL BASIC AMINO ACIDS TRANSPORTER-RELATED"/>
    <property type="match status" value="1"/>
</dbReference>
<sequence>MGESKTTTGEGFGFYKEYVAGMMAGLATVAVGHPFDTVKVKLQKHNTDVQGLRYKNGLHCASRILQTEGVKGLYRGATSSFMGMAFESSLMFGIYSQAKLFLRVTLQTK</sequence>
<evidence type="ECO:0000313" key="12">
    <source>
        <dbReference type="EMBL" id="OAP10699.1"/>
    </source>
</evidence>
<dbReference type="FunFam" id="1.50.40.10:FF:000086">
    <property type="entry name" value="Mitochondrial carrier protein"/>
    <property type="match status" value="1"/>
</dbReference>
<comment type="similarity">
    <text evidence="2 11">Belongs to the mitochondrial carrier (TC 2.A.29) family.</text>
</comment>
<keyword evidence="9 10" id="KW-0472">Membrane</keyword>
<dbReference type="InterPro" id="IPR023395">
    <property type="entry name" value="MCP_dom_sf"/>
</dbReference>
<gene>
    <name evidence="12" type="ordered locus">AXX17_At2g30340</name>
</gene>
<evidence type="ECO:0000256" key="1">
    <source>
        <dbReference type="ARBA" id="ARBA00004448"/>
    </source>
</evidence>
<evidence type="ECO:0000256" key="11">
    <source>
        <dbReference type="RuleBase" id="RU000488"/>
    </source>
</evidence>
<dbReference type="GO" id="GO:0005342">
    <property type="term" value="F:organic acid transmembrane transporter activity"/>
    <property type="evidence" value="ECO:0007669"/>
    <property type="project" value="UniProtKB-ARBA"/>
</dbReference>
<evidence type="ECO:0000256" key="10">
    <source>
        <dbReference type="PROSITE-ProRule" id="PRU00282"/>
    </source>
</evidence>
<reference evidence="13" key="1">
    <citation type="journal article" date="2016" name="Proc. Natl. Acad. Sci. U.S.A.">
        <title>Chromosome-level assembly of Arabidopsis thaliana Ler reveals the extent of translocation and inversion polymorphisms.</title>
        <authorList>
            <person name="Zapata L."/>
            <person name="Ding J."/>
            <person name="Willing E.M."/>
            <person name="Hartwig B."/>
            <person name="Bezdan D."/>
            <person name="Jiao W.B."/>
            <person name="Patel V."/>
            <person name="Velikkakam James G."/>
            <person name="Koornneef M."/>
            <person name="Ossowski S."/>
            <person name="Schneeberger K."/>
        </authorList>
    </citation>
    <scope>NUCLEOTIDE SEQUENCE [LARGE SCALE GENOMIC DNA]</scope>
    <source>
        <strain evidence="13">cv. Landsberg erecta</strain>
    </source>
</reference>
<evidence type="ECO:0000256" key="8">
    <source>
        <dbReference type="ARBA" id="ARBA00023128"/>
    </source>
</evidence>
<accession>A0A178VWF5</accession>
<evidence type="ECO:0000256" key="9">
    <source>
        <dbReference type="ARBA" id="ARBA00023136"/>
    </source>
</evidence>
<dbReference type="InterPro" id="IPR050567">
    <property type="entry name" value="Mitochondrial_Carrier"/>
</dbReference>
<comment type="caution">
    <text evidence="12">The sequence shown here is derived from an EMBL/GenBank/DDBJ whole genome shotgun (WGS) entry which is preliminary data.</text>
</comment>
<organism evidence="12 13">
    <name type="scientific">Arabidopsis thaliana</name>
    <name type="common">Mouse-ear cress</name>
    <dbReference type="NCBI Taxonomy" id="3702"/>
    <lineage>
        <taxon>Eukaryota</taxon>
        <taxon>Viridiplantae</taxon>
        <taxon>Streptophyta</taxon>
        <taxon>Embryophyta</taxon>
        <taxon>Tracheophyta</taxon>
        <taxon>Spermatophyta</taxon>
        <taxon>Magnoliopsida</taxon>
        <taxon>eudicotyledons</taxon>
        <taxon>Gunneridae</taxon>
        <taxon>Pentapetalae</taxon>
        <taxon>rosids</taxon>
        <taxon>malvids</taxon>
        <taxon>Brassicales</taxon>
        <taxon>Brassicaceae</taxon>
        <taxon>Camelineae</taxon>
        <taxon>Arabidopsis</taxon>
    </lineage>
</organism>
<keyword evidence="7" id="KW-1133">Transmembrane helix</keyword>
<protein>
    <submittedName>
        <fullName evidence="12">MBAC1</fullName>
    </submittedName>
</protein>
<evidence type="ECO:0000313" key="13">
    <source>
        <dbReference type="Proteomes" id="UP000078284"/>
    </source>
</evidence>
<dbReference type="EMBL" id="LUHQ01000002">
    <property type="protein sequence ID" value="OAP10699.1"/>
    <property type="molecule type" value="Genomic_DNA"/>
</dbReference>
<dbReference type="PROSITE" id="PS50920">
    <property type="entry name" value="SOLCAR"/>
    <property type="match status" value="1"/>
</dbReference>
<evidence type="ECO:0000256" key="4">
    <source>
        <dbReference type="ARBA" id="ARBA00022692"/>
    </source>
</evidence>
<dbReference type="Gene3D" id="1.50.40.10">
    <property type="entry name" value="Mitochondrial carrier domain"/>
    <property type="match status" value="1"/>
</dbReference>
<keyword evidence="3 11" id="KW-0813">Transport</keyword>